<dbReference type="Proteomes" id="UP001155145">
    <property type="component" value="Unassembled WGS sequence"/>
</dbReference>
<keyword evidence="4" id="KW-1185">Reference proteome</keyword>
<feature type="transmembrane region" description="Helical" evidence="1">
    <location>
        <begin position="121"/>
        <end position="144"/>
    </location>
</feature>
<dbReference type="RefSeq" id="WP_227902061.1">
    <property type="nucleotide sequence ID" value="NZ_CP094984.1"/>
</dbReference>
<keyword evidence="1" id="KW-0472">Membrane</keyword>
<evidence type="ECO:0000313" key="5">
    <source>
        <dbReference type="Proteomes" id="UP001155145"/>
    </source>
</evidence>
<evidence type="ECO:0000256" key="1">
    <source>
        <dbReference type="SAM" id="Phobius"/>
    </source>
</evidence>
<evidence type="ECO:0000313" key="2">
    <source>
        <dbReference type="EMBL" id="MCC3271669.1"/>
    </source>
</evidence>
<proteinExistence type="predicted"/>
<keyword evidence="1" id="KW-0812">Transmembrane</keyword>
<evidence type="ECO:0000313" key="4">
    <source>
        <dbReference type="Proteomes" id="UP000829758"/>
    </source>
</evidence>
<evidence type="ECO:0000313" key="3">
    <source>
        <dbReference type="EMBL" id="UON93501.1"/>
    </source>
</evidence>
<organism evidence="2 5">
    <name type="scientific">Arthrobacter zhangbolii</name>
    <dbReference type="NCBI Taxonomy" id="2886936"/>
    <lineage>
        <taxon>Bacteria</taxon>
        <taxon>Bacillati</taxon>
        <taxon>Actinomycetota</taxon>
        <taxon>Actinomycetes</taxon>
        <taxon>Micrococcales</taxon>
        <taxon>Micrococcaceae</taxon>
        <taxon>Arthrobacter</taxon>
    </lineage>
</organism>
<gene>
    <name evidence="2" type="ORF">LJ755_02835</name>
    <name evidence="3" type="ORF">MUK71_07855</name>
</gene>
<dbReference type="EMBL" id="CP094984">
    <property type="protein sequence ID" value="UON93501.1"/>
    <property type="molecule type" value="Genomic_DNA"/>
</dbReference>
<feature type="transmembrane region" description="Helical" evidence="1">
    <location>
        <begin position="64"/>
        <end position="81"/>
    </location>
</feature>
<sequence>MENDFDKRAEEAAAGLRMLNADRSTLAGAVRVPRVLLAGYGGVAAWYVAAAAAASPGADYEPSGSAWLALVAVLIITYLIQRETGVKFRRMGRRAMVAVAGILAGSLVLFSISLALVSLGIVWAVGLTSLAAFVLATWLSGVAYRSGLDELRA</sequence>
<accession>A0A9X1M7D1</accession>
<name>A0A9X1M7D1_9MICC</name>
<dbReference type="AlphaFoldDB" id="A0A9X1M7D1"/>
<dbReference type="Proteomes" id="UP000829758">
    <property type="component" value="Chromosome"/>
</dbReference>
<dbReference type="EMBL" id="JAJFZT010000001">
    <property type="protein sequence ID" value="MCC3271669.1"/>
    <property type="molecule type" value="Genomic_DNA"/>
</dbReference>
<protein>
    <submittedName>
        <fullName evidence="2">Uncharacterized protein</fullName>
    </submittedName>
</protein>
<reference evidence="2" key="1">
    <citation type="submission" date="2021-10" db="EMBL/GenBank/DDBJ databases">
        <title>Novel species in genus Arthrobacter.</title>
        <authorList>
            <person name="Liu Y."/>
        </authorList>
    </citation>
    <scope>NUCLEOTIDE SEQUENCE</scope>
    <source>
        <strain evidence="4">zg-Y462</strain>
        <strain evidence="2">Zg-Y462</strain>
    </source>
</reference>
<keyword evidence="1" id="KW-1133">Transmembrane helix</keyword>
<feature type="transmembrane region" description="Helical" evidence="1">
    <location>
        <begin position="93"/>
        <end position="115"/>
    </location>
</feature>
<feature type="transmembrane region" description="Helical" evidence="1">
    <location>
        <begin position="35"/>
        <end position="58"/>
    </location>
</feature>